<sequence>MLRRNMVGTSRPFSGRSLGLRCATGDRAGPWELGSFRPLRDRVRTRPGQAGAATIPGARTPTALRFDVLPTKAFCWVANAAYAAVRVANSDPTREE</sequence>
<keyword evidence="2" id="KW-1185">Reference proteome</keyword>
<proteinExistence type="predicted"/>
<dbReference type="EMBL" id="BONC01000044">
    <property type="protein sequence ID" value="GIF59263.1"/>
    <property type="molecule type" value="Genomic_DNA"/>
</dbReference>
<name>A0ABQ4C910_9ACTN</name>
<comment type="caution">
    <text evidence="1">The sequence shown here is derived from an EMBL/GenBank/DDBJ whole genome shotgun (WGS) entry which is preliminary data.</text>
</comment>
<accession>A0ABQ4C910</accession>
<organism evidence="1 2">
    <name type="scientific">Asanoa iriomotensis</name>
    <dbReference type="NCBI Taxonomy" id="234613"/>
    <lineage>
        <taxon>Bacteria</taxon>
        <taxon>Bacillati</taxon>
        <taxon>Actinomycetota</taxon>
        <taxon>Actinomycetes</taxon>
        <taxon>Micromonosporales</taxon>
        <taxon>Micromonosporaceae</taxon>
        <taxon>Asanoa</taxon>
    </lineage>
</organism>
<gene>
    <name evidence="1" type="ORF">Air01nite_53580</name>
</gene>
<protein>
    <submittedName>
        <fullName evidence="1">Uncharacterized protein</fullName>
    </submittedName>
</protein>
<dbReference type="Proteomes" id="UP000624325">
    <property type="component" value="Unassembled WGS sequence"/>
</dbReference>
<reference evidence="1 2" key="1">
    <citation type="submission" date="2021-01" db="EMBL/GenBank/DDBJ databases">
        <title>Whole genome shotgun sequence of Asanoa iriomotensis NBRC 100142.</title>
        <authorList>
            <person name="Komaki H."/>
            <person name="Tamura T."/>
        </authorList>
    </citation>
    <scope>NUCLEOTIDE SEQUENCE [LARGE SCALE GENOMIC DNA]</scope>
    <source>
        <strain evidence="1 2">NBRC 100142</strain>
    </source>
</reference>
<evidence type="ECO:0000313" key="2">
    <source>
        <dbReference type="Proteomes" id="UP000624325"/>
    </source>
</evidence>
<evidence type="ECO:0000313" key="1">
    <source>
        <dbReference type="EMBL" id="GIF59263.1"/>
    </source>
</evidence>